<dbReference type="OrthoDB" id="5817at2157"/>
<dbReference type="InterPro" id="IPR000192">
    <property type="entry name" value="Aminotrans_V_dom"/>
</dbReference>
<dbReference type="KEGG" id="psyt:DSAG12_00196"/>
<organism evidence="2 3">
    <name type="scientific">Promethearchaeum syntrophicum</name>
    <dbReference type="NCBI Taxonomy" id="2594042"/>
    <lineage>
        <taxon>Archaea</taxon>
        <taxon>Promethearchaeati</taxon>
        <taxon>Promethearchaeota</taxon>
        <taxon>Promethearchaeia</taxon>
        <taxon>Promethearchaeales</taxon>
        <taxon>Promethearchaeaceae</taxon>
        <taxon>Promethearchaeum</taxon>
    </lineage>
</organism>
<reference evidence="2 3" key="1">
    <citation type="journal article" date="2020" name="Nature">
        <title>Isolation of an archaeon at the prokaryote-eukaryote interface.</title>
        <authorList>
            <person name="Imachi H."/>
            <person name="Nobu M.K."/>
            <person name="Nakahara N."/>
            <person name="Morono Y."/>
            <person name="Ogawara M."/>
            <person name="Takaki Y."/>
            <person name="Takano Y."/>
            <person name="Uematsu K."/>
            <person name="Ikuta T."/>
            <person name="Ito M."/>
            <person name="Matsui Y."/>
            <person name="Miyazaki M."/>
            <person name="Murata K."/>
            <person name="Saito Y."/>
            <person name="Sakai S."/>
            <person name="Song C."/>
            <person name="Tasumi E."/>
            <person name="Yamanaka Y."/>
            <person name="Yamaguchi T."/>
            <person name="Kamagata Y."/>
            <person name="Tamaki H."/>
            <person name="Takai K."/>
        </authorList>
    </citation>
    <scope>NUCLEOTIDE SEQUENCE [LARGE SCALE GENOMIC DNA]</scope>
    <source>
        <strain evidence="2 3">MK-D1</strain>
    </source>
</reference>
<dbReference type="InterPro" id="IPR015421">
    <property type="entry name" value="PyrdxlP-dep_Trfase_major"/>
</dbReference>
<dbReference type="EMBL" id="CP042905">
    <property type="protein sequence ID" value="QEE14383.1"/>
    <property type="molecule type" value="Genomic_DNA"/>
</dbReference>
<evidence type="ECO:0000259" key="1">
    <source>
        <dbReference type="Pfam" id="PF00266"/>
    </source>
</evidence>
<dbReference type="PANTHER" id="PTHR43686:SF1">
    <property type="entry name" value="AMINOTRAN_5 DOMAIN-CONTAINING PROTEIN"/>
    <property type="match status" value="1"/>
</dbReference>
<dbReference type="InterPro" id="IPR015424">
    <property type="entry name" value="PyrdxlP-dep_Trfase"/>
</dbReference>
<proteinExistence type="predicted"/>
<dbReference type="RefSeq" id="WP_147661338.1">
    <property type="nucleotide sequence ID" value="NZ_CP042905.2"/>
</dbReference>
<sequence length="577" mass="65965">MKKLTTNFIRNQIIGRDFFFKTPYGKRLLTYADYTASGRSVGFIEKYLIHIQRIYANTHTEDDVTGRNMTGIMHRAEKNIKKAFNAEKNGIIIETGCGSTAAISKFQEIIGVRLPSATKELFEDIIQPFVKNDKARKEFYNQLKAEMKTRKPIIFVGPYEHHSNDIMWREAFDEVIEIGITEEGLLDLEDLAKKVSDPAFKNRKKIGSFSAASNVTGLITPVYEVARILHKHNALACFDFAASAPYVKIDMNHDEESYFDAVFISPHKFLGGPGSSGLLVFNKDLYNQLLPPTYAAGGTVDYVSSSQVLYTKDIETREKPGTPGILQIIKASLAINLKESIGIDLIEKREKYYTKKAFDRLSKNPRINILGNQDPEKRIAIFSFLFIHNDKYLHPKFATKLMNDLFGIQSRAGCSCAAVYGHHLLKIGSKKSEEIRHIVKKGCLSIKPGWTRINFHYTINEEEFDFICSAIEFVADYGYLFIPEYQMDLGTGDWVHRKYEDQDLKFNPTIGNILKISLKDCFEEDEIDNSNVFPEYLEEAKELMKKLELATNASEPLYSKYDDPAAEKLRWFYFKND</sequence>
<dbReference type="Gene3D" id="3.90.1150.10">
    <property type="entry name" value="Aspartate Aminotransferase, domain 1"/>
    <property type="match status" value="1"/>
</dbReference>
<dbReference type="InterPro" id="IPR015422">
    <property type="entry name" value="PyrdxlP-dep_Trfase_small"/>
</dbReference>
<evidence type="ECO:0000313" key="3">
    <source>
        <dbReference type="Proteomes" id="UP000321408"/>
    </source>
</evidence>
<dbReference type="Pfam" id="PF00266">
    <property type="entry name" value="Aminotran_5"/>
    <property type="match status" value="1"/>
</dbReference>
<dbReference type="Proteomes" id="UP000321408">
    <property type="component" value="Chromosome"/>
</dbReference>
<keyword evidence="3" id="KW-1185">Reference proteome</keyword>
<dbReference type="PANTHER" id="PTHR43686">
    <property type="entry name" value="SULFURTRANSFERASE-RELATED"/>
    <property type="match status" value="1"/>
</dbReference>
<accession>A0A5B9D5X6</accession>
<dbReference type="Gene3D" id="3.40.640.10">
    <property type="entry name" value="Type I PLP-dependent aspartate aminotransferase-like (Major domain)"/>
    <property type="match status" value="1"/>
</dbReference>
<dbReference type="SUPFAM" id="SSF53383">
    <property type="entry name" value="PLP-dependent transferases"/>
    <property type="match status" value="1"/>
</dbReference>
<keyword evidence="2" id="KW-0808">Transferase</keyword>
<dbReference type="GeneID" id="41328199"/>
<feature type="domain" description="Aminotransferase class V" evidence="1">
    <location>
        <begin position="143"/>
        <end position="423"/>
    </location>
</feature>
<keyword evidence="2" id="KW-0032">Aminotransferase</keyword>
<reference evidence="2 3" key="2">
    <citation type="journal article" date="2024" name="Int. J. Syst. Evol. Microbiol.">
        <title>Promethearchaeum syntrophicum gen. nov., sp. nov., an anaerobic, obligately syntrophic archaeon, the first isolate of the lineage 'Asgard' archaea, and proposal of the new archaeal phylum Promethearchaeota phyl. nov. and kingdom Promethearchaeati regn. nov.</title>
        <authorList>
            <person name="Imachi H."/>
            <person name="Nobu M.K."/>
            <person name="Kato S."/>
            <person name="Takaki Y."/>
            <person name="Miyazaki M."/>
            <person name="Miyata M."/>
            <person name="Ogawara M."/>
            <person name="Saito Y."/>
            <person name="Sakai S."/>
            <person name="Tahara Y.O."/>
            <person name="Takano Y."/>
            <person name="Tasumi E."/>
            <person name="Uematsu K."/>
            <person name="Yoshimura T."/>
            <person name="Itoh T."/>
            <person name="Ohkuma M."/>
            <person name="Takai K."/>
        </authorList>
    </citation>
    <scope>NUCLEOTIDE SEQUENCE [LARGE SCALE GENOMIC DNA]</scope>
    <source>
        <strain evidence="2 3">MK-D1</strain>
    </source>
</reference>
<name>A0A5B9D5X6_9ARCH</name>
<evidence type="ECO:0000313" key="2">
    <source>
        <dbReference type="EMBL" id="QEE14383.1"/>
    </source>
</evidence>
<gene>
    <name evidence="2" type="ORF">DSAG12_00196</name>
</gene>
<dbReference type="AlphaFoldDB" id="A0A5B9D5X6"/>
<protein>
    <submittedName>
        <fullName evidence="2">Aminotransferase class V-fold PLP-dependent enzyme</fullName>
    </submittedName>
</protein>
<dbReference type="GO" id="GO:0016829">
    <property type="term" value="F:lyase activity"/>
    <property type="evidence" value="ECO:0007669"/>
    <property type="project" value="UniProtKB-KW"/>
</dbReference>